<dbReference type="AlphaFoldDB" id="A0A0L0F641"/>
<accession>A0A0L0F641</accession>
<sequence length="85" mass="9802">PLTELTFDMAILEHIRYEHDDRGTGPEERHMSGCRDLLENHIFEALEETEMTLKAMDPKYLEEVMADLRSGSQTAQRLSYTKVCG</sequence>
<gene>
    <name evidence="1" type="ORF">SARC_15363</name>
</gene>
<keyword evidence="2" id="KW-1185">Reference proteome</keyword>
<dbReference type="GeneID" id="25915867"/>
<dbReference type="Proteomes" id="UP000054560">
    <property type="component" value="Unassembled WGS sequence"/>
</dbReference>
<organism evidence="1 2">
    <name type="scientific">Sphaeroforma arctica JP610</name>
    <dbReference type="NCBI Taxonomy" id="667725"/>
    <lineage>
        <taxon>Eukaryota</taxon>
        <taxon>Ichthyosporea</taxon>
        <taxon>Ichthyophonida</taxon>
        <taxon>Sphaeroforma</taxon>
    </lineage>
</organism>
<name>A0A0L0F641_9EUKA</name>
<dbReference type="EMBL" id="KQ247601">
    <property type="protein sequence ID" value="KNC72089.1"/>
    <property type="molecule type" value="Genomic_DNA"/>
</dbReference>
<evidence type="ECO:0000313" key="2">
    <source>
        <dbReference type="Proteomes" id="UP000054560"/>
    </source>
</evidence>
<feature type="non-terminal residue" evidence="1">
    <location>
        <position position="1"/>
    </location>
</feature>
<dbReference type="RefSeq" id="XP_014145991.1">
    <property type="nucleotide sequence ID" value="XM_014290516.1"/>
</dbReference>
<evidence type="ECO:0000313" key="1">
    <source>
        <dbReference type="EMBL" id="KNC72089.1"/>
    </source>
</evidence>
<reference evidence="1 2" key="1">
    <citation type="submission" date="2011-02" db="EMBL/GenBank/DDBJ databases">
        <title>The Genome Sequence of Sphaeroforma arctica JP610.</title>
        <authorList>
            <consortium name="The Broad Institute Genome Sequencing Platform"/>
            <person name="Russ C."/>
            <person name="Cuomo C."/>
            <person name="Young S.K."/>
            <person name="Zeng Q."/>
            <person name="Gargeya S."/>
            <person name="Alvarado L."/>
            <person name="Berlin A."/>
            <person name="Chapman S.B."/>
            <person name="Chen Z."/>
            <person name="Freedman E."/>
            <person name="Gellesch M."/>
            <person name="Goldberg J."/>
            <person name="Griggs A."/>
            <person name="Gujja S."/>
            <person name="Heilman E."/>
            <person name="Heiman D."/>
            <person name="Howarth C."/>
            <person name="Mehta T."/>
            <person name="Neiman D."/>
            <person name="Pearson M."/>
            <person name="Roberts A."/>
            <person name="Saif S."/>
            <person name="Shea T."/>
            <person name="Shenoy N."/>
            <person name="Sisk P."/>
            <person name="Stolte C."/>
            <person name="Sykes S."/>
            <person name="White J."/>
            <person name="Yandava C."/>
            <person name="Burger G."/>
            <person name="Gray M.W."/>
            <person name="Holland P.W.H."/>
            <person name="King N."/>
            <person name="Lang F.B.F."/>
            <person name="Roger A.J."/>
            <person name="Ruiz-Trillo I."/>
            <person name="Haas B."/>
            <person name="Nusbaum C."/>
            <person name="Birren B."/>
        </authorList>
    </citation>
    <scope>NUCLEOTIDE SEQUENCE [LARGE SCALE GENOMIC DNA]</scope>
    <source>
        <strain evidence="1 2">JP610</strain>
    </source>
</reference>
<protein>
    <submittedName>
        <fullName evidence="1">Uncharacterized protein</fullName>
    </submittedName>
</protein>
<proteinExistence type="predicted"/>